<evidence type="ECO:0000256" key="2">
    <source>
        <dbReference type="ARBA" id="ARBA00023315"/>
    </source>
</evidence>
<dbReference type="SUPFAM" id="SSF55729">
    <property type="entry name" value="Acyl-CoA N-acyltransferases (Nat)"/>
    <property type="match status" value="1"/>
</dbReference>
<dbReference type="Proteomes" id="UP000245911">
    <property type="component" value="Unassembled WGS sequence"/>
</dbReference>
<accession>A0A2T8HUP0</accession>
<sequence length="177" mass="19320">MPAATPRSRAPHRCICASPTPRRRRSNRRRCWHDRQRAVTPQALAALHARCFASPPPWSEASFLGFLDDQTCFLLVDPSSHGFLLGRVAAQEAEILTIATDPSHRRGGIARGLMAAFEVEARRREAETAFLEVAETNAAARALYAACGFTEAGRRPGYYVAEGGARIAAMILCKSLA</sequence>
<dbReference type="Pfam" id="PF00583">
    <property type="entry name" value="Acetyltransf_1"/>
    <property type="match status" value="1"/>
</dbReference>
<evidence type="ECO:0000259" key="3">
    <source>
        <dbReference type="PROSITE" id="PS51186"/>
    </source>
</evidence>
<dbReference type="CDD" id="cd04301">
    <property type="entry name" value="NAT_SF"/>
    <property type="match status" value="1"/>
</dbReference>
<feature type="domain" description="N-acetyltransferase" evidence="3">
    <location>
        <begin position="34"/>
        <end position="177"/>
    </location>
</feature>
<comment type="caution">
    <text evidence="4">The sequence shown here is derived from an EMBL/GenBank/DDBJ whole genome shotgun (WGS) entry which is preliminary data.</text>
</comment>
<dbReference type="GO" id="GO:0016747">
    <property type="term" value="F:acyltransferase activity, transferring groups other than amino-acyl groups"/>
    <property type="evidence" value="ECO:0007669"/>
    <property type="project" value="InterPro"/>
</dbReference>
<proteinExistence type="predicted"/>
<keyword evidence="1 4" id="KW-0808">Transferase</keyword>
<dbReference type="InterPro" id="IPR016181">
    <property type="entry name" value="Acyl_CoA_acyltransferase"/>
</dbReference>
<evidence type="ECO:0000256" key="1">
    <source>
        <dbReference type="ARBA" id="ARBA00022679"/>
    </source>
</evidence>
<keyword evidence="2" id="KW-0012">Acyltransferase</keyword>
<protein>
    <submittedName>
        <fullName evidence="4">Ribosomal-protein-alanine acetyltransferase</fullName>
    </submittedName>
</protein>
<evidence type="ECO:0000313" key="4">
    <source>
        <dbReference type="EMBL" id="PVH29125.1"/>
    </source>
</evidence>
<dbReference type="PANTHER" id="PTHR43420">
    <property type="entry name" value="ACETYLTRANSFERASE"/>
    <property type="match status" value="1"/>
</dbReference>
<reference evidence="4 5" key="1">
    <citation type="submission" date="2018-04" db="EMBL/GenBank/DDBJ databases">
        <title>Pararhodobacter oceanense sp. nov., isolated from marine intertidal sediment.</title>
        <authorList>
            <person name="Wang X.-L."/>
            <person name="Du Z.-J."/>
        </authorList>
    </citation>
    <scope>NUCLEOTIDE SEQUENCE [LARGE SCALE GENOMIC DNA]</scope>
    <source>
        <strain evidence="4 5">AM505</strain>
    </source>
</reference>
<organism evidence="4 5">
    <name type="scientific">Pararhodobacter oceanensis</name>
    <dbReference type="NCBI Taxonomy" id="2172121"/>
    <lineage>
        <taxon>Bacteria</taxon>
        <taxon>Pseudomonadati</taxon>
        <taxon>Pseudomonadota</taxon>
        <taxon>Alphaproteobacteria</taxon>
        <taxon>Rhodobacterales</taxon>
        <taxon>Paracoccaceae</taxon>
        <taxon>Pararhodobacter</taxon>
    </lineage>
</organism>
<dbReference type="PANTHER" id="PTHR43420:SF44">
    <property type="entry name" value="ACETYLTRANSFERASE YPEA"/>
    <property type="match status" value="1"/>
</dbReference>
<gene>
    <name evidence="4" type="ORF">DDE20_08875</name>
</gene>
<dbReference type="InterPro" id="IPR000182">
    <property type="entry name" value="GNAT_dom"/>
</dbReference>
<dbReference type="EMBL" id="QDKM01000003">
    <property type="protein sequence ID" value="PVH29125.1"/>
    <property type="molecule type" value="Genomic_DNA"/>
</dbReference>
<dbReference type="AlphaFoldDB" id="A0A2T8HUP0"/>
<dbReference type="Gene3D" id="3.40.630.30">
    <property type="match status" value="1"/>
</dbReference>
<evidence type="ECO:0000313" key="5">
    <source>
        <dbReference type="Proteomes" id="UP000245911"/>
    </source>
</evidence>
<dbReference type="OrthoDB" id="9804026at2"/>
<name>A0A2T8HUP0_9RHOB</name>
<dbReference type="PROSITE" id="PS51186">
    <property type="entry name" value="GNAT"/>
    <property type="match status" value="1"/>
</dbReference>
<dbReference type="InterPro" id="IPR050680">
    <property type="entry name" value="YpeA/RimI_acetyltransf"/>
</dbReference>
<keyword evidence="5" id="KW-1185">Reference proteome</keyword>